<gene>
    <name evidence="2" type="ORF">SUH3_23485</name>
</gene>
<comment type="caution">
    <text evidence="2">The sequence shown here is derived from an EMBL/GenBank/DDBJ whole genome shotgun (WGS) entry which is preliminary data.</text>
</comment>
<dbReference type="OrthoDB" id="7728331at2"/>
<evidence type="ECO:0000256" key="1">
    <source>
        <dbReference type="SAM" id="Phobius"/>
    </source>
</evidence>
<sequence>MKVLQDSPDRLLLDETPWVLALMLTGFILIFAGSGLFIMSAEPMFGLVFAVFGSGIGVVVLIALVQRLQVVLDRTAGTVTIRRKSMLRYDQVVHALADVSHAELETTVGSKGTTLARPVLVLSRGMSAGRHPLISAYSNLSGPPKMVEAINRWLDQQPRPASAGVDSGRPAP</sequence>
<organism evidence="2 3">
    <name type="scientific">Pseudosulfitobacter pseudonitzschiae</name>
    <dbReference type="NCBI Taxonomy" id="1402135"/>
    <lineage>
        <taxon>Bacteria</taxon>
        <taxon>Pseudomonadati</taxon>
        <taxon>Pseudomonadota</taxon>
        <taxon>Alphaproteobacteria</taxon>
        <taxon>Rhodobacterales</taxon>
        <taxon>Roseobacteraceae</taxon>
        <taxon>Pseudosulfitobacter</taxon>
    </lineage>
</organism>
<proteinExistence type="predicted"/>
<dbReference type="AlphaFoldDB" id="A0A073IXL3"/>
<keyword evidence="1" id="KW-0472">Membrane</keyword>
<keyword evidence="1" id="KW-0812">Transmembrane</keyword>
<evidence type="ECO:0000313" key="2">
    <source>
        <dbReference type="EMBL" id="KEJ95068.1"/>
    </source>
</evidence>
<dbReference type="EMBL" id="JAMD01000008">
    <property type="protein sequence ID" value="KEJ95068.1"/>
    <property type="molecule type" value="Genomic_DNA"/>
</dbReference>
<keyword evidence="1" id="KW-1133">Transmembrane helix</keyword>
<feature type="transmembrane region" description="Helical" evidence="1">
    <location>
        <begin position="18"/>
        <end position="38"/>
    </location>
</feature>
<dbReference type="RefSeq" id="WP_051694522.1">
    <property type="nucleotide sequence ID" value="NZ_CP054599.1"/>
</dbReference>
<accession>A0A073IXL3</accession>
<dbReference type="GeneID" id="68868712"/>
<protein>
    <submittedName>
        <fullName evidence="2">Uncharacterized protein</fullName>
    </submittedName>
</protein>
<evidence type="ECO:0000313" key="3">
    <source>
        <dbReference type="Proteomes" id="UP000027746"/>
    </source>
</evidence>
<name>A0A073IXL3_9RHOB</name>
<keyword evidence="3" id="KW-1185">Reference proteome</keyword>
<feature type="transmembrane region" description="Helical" evidence="1">
    <location>
        <begin position="45"/>
        <end position="65"/>
    </location>
</feature>
<dbReference type="Proteomes" id="UP000027746">
    <property type="component" value="Unassembled WGS sequence"/>
</dbReference>
<reference evidence="2 3" key="1">
    <citation type="submission" date="2014-01" db="EMBL/GenBank/DDBJ databases">
        <title>Sulfitobacter sp. H3 (MCCC 1A00686) Genome Sequencing.</title>
        <authorList>
            <person name="Lai Q."/>
            <person name="Hong Z."/>
        </authorList>
    </citation>
    <scope>NUCLEOTIDE SEQUENCE [LARGE SCALE GENOMIC DNA]</scope>
    <source>
        <strain evidence="2 3">H3</strain>
    </source>
</reference>